<dbReference type="RefSeq" id="XP_016456637.1">
    <property type="nucleotide sequence ID" value="XM_016601151.1"/>
</dbReference>
<protein>
    <submittedName>
        <fullName evidence="3">F-box protein At1g65770</fullName>
    </submittedName>
</protein>
<proteinExistence type="predicted"/>
<gene>
    <name evidence="3" type="primary">LOC107780600</name>
</gene>
<dbReference type="GeneID" id="107780600"/>
<dbReference type="AlphaFoldDB" id="A0A1S3YXR7"/>
<feature type="domain" description="F-box" evidence="1">
    <location>
        <begin position="7"/>
        <end position="47"/>
    </location>
</feature>
<reference evidence="3" key="2">
    <citation type="submission" date="2025-08" db="UniProtKB">
        <authorList>
            <consortium name="RefSeq"/>
        </authorList>
    </citation>
    <scope>IDENTIFICATION</scope>
    <source>
        <tissue evidence="3">Leaf</tissue>
    </source>
</reference>
<evidence type="ECO:0000259" key="1">
    <source>
        <dbReference type="SMART" id="SM00256"/>
    </source>
</evidence>
<dbReference type="InterPro" id="IPR005174">
    <property type="entry name" value="KIB1-4_b-propeller"/>
</dbReference>
<dbReference type="SUPFAM" id="SSF81383">
    <property type="entry name" value="F-box domain"/>
    <property type="match status" value="1"/>
</dbReference>
<evidence type="ECO:0000313" key="3">
    <source>
        <dbReference type="RefSeq" id="XP_016456637.1"/>
    </source>
</evidence>
<dbReference type="OMA" id="PPTHEYN"/>
<dbReference type="PANTHER" id="PTHR44259:SF43">
    <property type="entry name" value="DUF295 DOMAIN-CONTAINING PROTEIN"/>
    <property type="match status" value="1"/>
</dbReference>
<dbReference type="OrthoDB" id="642536at2759"/>
<dbReference type="STRING" id="4097.A0A1S3YXR7"/>
<dbReference type="InterPro" id="IPR036047">
    <property type="entry name" value="F-box-like_dom_sf"/>
</dbReference>
<dbReference type="KEGG" id="nta:107780600"/>
<dbReference type="Proteomes" id="UP000790787">
    <property type="component" value="Chromosome 1"/>
</dbReference>
<reference evidence="2" key="1">
    <citation type="journal article" date="2014" name="Nat. Commun.">
        <title>The tobacco genome sequence and its comparison with those of tomato and potato.</title>
        <authorList>
            <person name="Sierro N."/>
            <person name="Battey J.N."/>
            <person name="Ouadi S."/>
            <person name="Bakaher N."/>
            <person name="Bovet L."/>
            <person name="Willig A."/>
            <person name="Goepfert S."/>
            <person name="Peitsch M.C."/>
            <person name="Ivanov N.V."/>
        </authorList>
    </citation>
    <scope>NUCLEOTIDE SEQUENCE [LARGE SCALE GENOMIC DNA]</scope>
</reference>
<organism evidence="2 3">
    <name type="scientific">Nicotiana tabacum</name>
    <name type="common">Common tobacco</name>
    <dbReference type="NCBI Taxonomy" id="4097"/>
    <lineage>
        <taxon>Eukaryota</taxon>
        <taxon>Viridiplantae</taxon>
        <taxon>Streptophyta</taxon>
        <taxon>Embryophyta</taxon>
        <taxon>Tracheophyta</taxon>
        <taxon>Spermatophyta</taxon>
        <taxon>Magnoliopsida</taxon>
        <taxon>eudicotyledons</taxon>
        <taxon>Gunneridae</taxon>
        <taxon>Pentapetalae</taxon>
        <taxon>asterids</taxon>
        <taxon>lamiids</taxon>
        <taxon>Solanales</taxon>
        <taxon>Solanaceae</taxon>
        <taxon>Nicotianoideae</taxon>
        <taxon>Nicotianeae</taxon>
        <taxon>Nicotiana</taxon>
    </lineage>
</organism>
<dbReference type="Pfam" id="PF03478">
    <property type="entry name" value="Beta-prop_KIB1-4"/>
    <property type="match status" value="1"/>
</dbReference>
<dbReference type="InterPro" id="IPR001810">
    <property type="entry name" value="F-box_dom"/>
</dbReference>
<sequence length="175" mass="20429">MANWAELPQDLLTHITERVKVIEDFIAFRAVCTSWRTGARKKFFDALSPQVPLLMLADKDDYYREFYSLSRKKVSRIFLPETRGRECFPSKGWLFTMSYTGEMNLLHPFSHINIQLPPRKDLLLALEGLVVAPEEEIWNCMAILSASPSRTSDYVLVVNYNYGRVNSLAFWRHEY</sequence>
<accession>A0A1S3YXR7</accession>
<evidence type="ECO:0000313" key="2">
    <source>
        <dbReference type="Proteomes" id="UP000790787"/>
    </source>
</evidence>
<dbReference type="Pfam" id="PF00646">
    <property type="entry name" value="F-box"/>
    <property type="match status" value="1"/>
</dbReference>
<dbReference type="SMART" id="SM00256">
    <property type="entry name" value="FBOX"/>
    <property type="match status" value="1"/>
</dbReference>
<name>A0A1S3YXR7_TOBAC</name>
<keyword evidence="2" id="KW-1185">Reference proteome</keyword>
<dbReference type="Gene3D" id="1.20.1280.50">
    <property type="match status" value="1"/>
</dbReference>
<dbReference type="PANTHER" id="PTHR44259">
    <property type="entry name" value="OS07G0183000 PROTEIN-RELATED"/>
    <property type="match status" value="1"/>
</dbReference>
<dbReference type="PaxDb" id="4097-A0A1S3YXR7"/>
<dbReference type="InterPro" id="IPR050942">
    <property type="entry name" value="F-box_BR-signaling"/>
</dbReference>